<evidence type="ECO:0000313" key="1">
    <source>
        <dbReference type="EMBL" id="PRP83094.1"/>
    </source>
</evidence>
<comment type="caution">
    <text evidence="1">The sequence shown here is derived from an EMBL/GenBank/DDBJ whole genome shotgun (WGS) entry which is preliminary data.</text>
</comment>
<accession>A0A2P6NGL3</accession>
<evidence type="ECO:0000313" key="2">
    <source>
        <dbReference type="Proteomes" id="UP000241769"/>
    </source>
</evidence>
<proteinExistence type="predicted"/>
<name>A0A2P6NGL3_9EUKA</name>
<dbReference type="InParanoid" id="A0A2P6NGL3"/>
<dbReference type="EMBL" id="MDYQ01000090">
    <property type="protein sequence ID" value="PRP83094.1"/>
    <property type="molecule type" value="Genomic_DNA"/>
</dbReference>
<reference evidence="1 2" key="1">
    <citation type="journal article" date="2018" name="Genome Biol. Evol.">
        <title>Multiple Roots of Fruiting Body Formation in Amoebozoa.</title>
        <authorList>
            <person name="Hillmann F."/>
            <person name="Forbes G."/>
            <person name="Novohradska S."/>
            <person name="Ferling I."/>
            <person name="Riege K."/>
            <person name="Groth M."/>
            <person name="Westermann M."/>
            <person name="Marz M."/>
            <person name="Spaller T."/>
            <person name="Winckler T."/>
            <person name="Schaap P."/>
            <person name="Glockner G."/>
        </authorList>
    </citation>
    <scope>NUCLEOTIDE SEQUENCE [LARGE SCALE GENOMIC DNA]</scope>
    <source>
        <strain evidence="1 2">Jena</strain>
    </source>
</reference>
<dbReference type="Proteomes" id="UP000241769">
    <property type="component" value="Unassembled WGS sequence"/>
</dbReference>
<organism evidence="1 2">
    <name type="scientific">Planoprotostelium fungivorum</name>
    <dbReference type="NCBI Taxonomy" id="1890364"/>
    <lineage>
        <taxon>Eukaryota</taxon>
        <taxon>Amoebozoa</taxon>
        <taxon>Evosea</taxon>
        <taxon>Variosea</taxon>
        <taxon>Cavosteliida</taxon>
        <taxon>Cavosteliaceae</taxon>
        <taxon>Planoprotostelium</taxon>
    </lineage>
</organism>
<keyword evidence="2" id="KW-1185">Reference proteome</keyword>
<sequence length="337" mass="38809">MFQLRLGLVYNQRSTILLQQMLLADRRIDITLRSLRSRVSSEARVVLIIQLPLWIERLSRDFGRVYVEAPFTLDVKMMLLLNLMKKDGACGLCLWLDQNWGKLLLSLTMFSCRFDLLLFSLVCTTLSAFTIAWDNCNYVRRCPRLILDLPIRVERPATWENEPLYIRWFDTSTYCLPIIIFRDVNLLSNASVATQRVQPFISRMKKTGSLAFPEQSPIQISPFVNDIRQLGRDRTIPPRPREMMLTSERSDFPPPPLIGLTLEPFPLSLARWSDQELAFLLSVVVSPTLIAVCPKPNIELITVINFQHPTRGGYTSYTSGEHTHNVPRCWAKKKGQP</sequence>
<protein>
    <submittedName>
        <fullName evidence="1">Uncharacterized protein</fullName>
    </submittedName>
</protein>
<gene>
    <name evidence="1" type="ORF">PROFUN_09690</name>
</gene>
<dbReference type="AlphaFoldDB" id="A0A2P6NGL3"/>